<feature type="active site" description="Proton acceptor" evidence="2">
    <location>
        <position position="65"/>
    </location>
</feature>
<dbReference type="Gene3D" id="3.40.50.11720">
    <property type="entry name" value="3-Deoxy-D-manno-octulosonic-acid transferase, N-terminal domain"/>
    <property type="match status" value="1"/>
</dbReference>
<organism evidence="6 7">
    <name type="scientific">Succiniclasticum ruminis DSM 9236</name>
    <dbReference type="NCBI Taxonomy" id="1123323"/>
    <lineage>
        <taxon>Bacteria</taxon>
        <taxon>Bacillati</taxon>
        <taxon>Bacillota</taxon>
        <taxon>Negativicutes</taxon>
        <taxon>Acidaminococcales</taxon>
        <taxon>Acidaminococcaceae</taxon>
        <taxon>Succiniclasticum</taxon>
    </lineage>
</organism>
<feature type="site" description="Transition state stabilizer" evidence="3">
    <location>
        <position position="213"/>
    </location>
</feature>
<keyword evidence="4" id="KW-1003">Cell membrane</keyword>
<keyword evidence="4" id="KW-1133">Transmembrane helix</keyword>
<dbReference type="OrthoDB" id="9789797at2"/>
<dbReference type="STRING" id="1123323.SAMN05216245_101177"/>
<dbReference type="PANTHER" id="PTHR42755:SF1">
    <property type="entry name" value="3-DEOXY-D-MANNO-OCTULOSONIC ACID TRANSFERASE, MITOCHONDRIAL-RELATED"/>
    <property type="match status" value="1"/>
</dbReference>
<gene>
    <name evidence="6" type="ORF">SAMN05216245_101177</name>
</gene>
<keyword evidence="4" id="KW-0448">Lipopolysaccharide biosynthesis</keyword>
<comment type="subcellular location">
    <subcellularLocation>
        <location evidence="4">Cell membrane</location>
    </subcellularLocation>
</comment>
<evidence type="ECO:0000259" key="5">
    <source>
        <dbReference type="Pfam" id="PF04413"/>
    </source>
</evidence>
<evidence type="ECO:0000256" key="3">
    <source>
        <dbReference type="PIRSR" id="PIRSR639901-2"/>
    </source>
</evidence>
<feature type="domain" description="3-deoxy-D-manno-octulosonic-acid transferase N-terminal" evidence="5">
    <location>
        <begin position="34"/>
        <end position="216"/>
    </location>
</feature>
<dbReference type="EMBL" id="FONL01000001">
    <property type="protein sequence ID" value="SFE05191.1"/>
    <property type="molecule type" value="Genomic_DNA"/>
</dbReference>
<comment type="catalytic activity">
    <reaction evidence="4">
        <text>lipid IVA (E. coli) + CMP-3-deoxy-beta-D-manno-octulosonate = alpha-Kdo-(2-&gt;6)-lipid IVA (E. coli) + CMP + H(+)</text>
        <dbReference type="Rhea" id="RHEA:28066"/>
        <dbReference type="ChEBI" id="CHEBI:15378"/>
        <dbReference type="ChEBI" id="CHEBI:58603"/>
        <dbReference type="ChEBI" id="CHEBI:60364"/>
        <dbReference type="ChEBI" id="CHEBI:60377"/>
        <dbReference type="ChEBI" id="CHEBI:85987"/>
        <dbReference type="EC" id="2.4.99.12"/>
    </reaction>
</comment>
<keyword evidence="1 4" id="KW-0808">Transferase</keyword>
<dbReference type="GO" id="GO:0009244">
    <property type="term" value="P:lipopolysaccharide core region biosynthetic process"/>
    <property type="evidence" value="ECO:0007669"/>
    <property type="project" value="UniProtKB-UniRule"/>
</dbReference>
<evidence type="ECO:0000313" key="6">
    <source>
        <dbReference type="EMBL" id="SFE05191.1"/>
    </source>
</evidence>
<evidence type="ECO:0000313" key="7">
    <source>
        <dbReference type="Proteomes" id="UP000198896"/>
    </source>
</evidence>
<dbReference type="InterPro" id="IPR038107">
    <property type="entry name" value="Glycos_transf_N_sf"/>
</dbReference>
<dbReference type="AlphaFoldDB" id="A0A1I1XDF4"/>
<protein>
    <recommendedName>
        <fullName evidence="4">3-deoxy-D-manno-octulosonic acid transferase</fullName>
        <shortName evidence="4">Kdo transferase</shortName>
        <ecNumber evidence="4">2.4.99.12</ecNumber>
    </recommendedName>
    <alternativeName>
        <fullName evidence="4">Lipid IV(A) 3-deoxy-D-manno-octulosonic acid transferase</fullName>
    </alternativeName>
</protein>
<reference evidence="6 7" key="1">
    <citation type="submission" date="2016-10" db="EMBL/GenBank/DDBJ databases">
        <authorList>
            <person name="de Groot N.N."/>
        </authorList>
    </citation>
    <scope>NUCLEOTIDE SEQUENCE [LARGE SCALE GENOMIC DNA]</scope>
    <source>
        <strain evidence="6 7">DSM 9236</strain>
    </source>
</reference>
<keyword evidence="4" id="KW-0472">Membrane</keyword>
<feature type="site" description="Transition state stabilizer" evidence="3">
    <location>
        <position position="135"/>
    </location>
</feature>
<dbReference type="EC" id="2.4.99.12" evidence="4"/>
<evidence type="ECO:0000256" key="4">
    <source>
        <dbReference type="RuleBase" id="RU365103"/>
    </source>
</evidence>
<sequence length="441" mass="49475">MYVIYNILIILVFIFVALPYFLYRLVVEKGFGHRFRQNMGLVRREEIAPVADTNCIWLHGASVGEMVAISPLVKEIKNLMPERKVLVSAVTVGGYDMARQIMPEADAIINFPLDLPFVASSMVSRIRPGIFIMVETELWPNFLRAIRERNIPAMMMNGRISEKSAKSYRYLSSLLRDMLNTINLFCMQSSIDAKYITQLGADPAKIIVTGNTKFDQTYAEVSPEDLTTYKTELGLGEDAWPIIVAGSTHRTEEEAVLTSFTALRKKYPHARLIIAPRKLNRIEEIKKVNAKFGYEMGFRSKLKEMEGRRPEFPVLLLDTIGELGRIYAIGDIVFVGGSLVRYGGHNVLEPAAHAKPILVGPSMEDFKDSYSLLSKAGACRMVADTDGLTEAFLEIAGDDNLRKRMGEASIQIIRENRGAALKTIHYLTDLLDKEAKEAVTL</sequence>
<dbReference type="UniPathway" id="UPA00958"/>
<proteinExistence type="inferred from homology"/>
<accession>A0A1I1XDF4</accession>
<dbReference type="GO" id="GO:0009245">
    <property type="term" value="P:lipid A biosynthetic process"/>
    <property type="evidence" value="ECO:0007669"/>
    <property type="project" value="TreeGrafter"/>
</dbReference>
<feature type="transmembrane region" description="Helical" evidence="4">
    <location>
        <begin position="6"/>
        <end position="26"/>
    </location>
</feature>
<dbReference type="SUPFAM" id="SSF53756">
    <property type="entry name" value="UDP-Glycosyltransferase/glycogen phosphorylase"/>
    <property type="match status" value="1"/>
</dbReference>
<dbReference type="GO" id="GO:0005886">
    <property type="term" value="C:plasma membrane"/>
    <property type="evidence" value="ECO:0007669"/>
    <property type="project" value="UniProtKB-SubCell"/>
</dbReference>
<evidence type="ECO:0000256" key="1">
    <source>
        <dbReference type="ARBA" id="ARBA00022679"/>
    </source>
</evidence>
<comment type="function">
    <text evidence="4">Involved in lipopolysaccharide (LPS) biosynthesis. Catalyzes the transfer of 3-deoxy-D-manno-octulosonate (Kdo) residue(s) from CMP-Kdo to lipid IV(A), the tetraacyldisaccharide-1,4'-bisphosphate precursor of lipid A.</text>
</comment>
<dbReference type="PANTHER" id="PTHR42755">
    <property type="entry name" value="3-DEOXY-MANNO-OCTULOSONATE CYTIDYLYLTRANSFERASE"/>
    <property type="match status" value="1"/>
</dbReference>
<comment type="pathway">
    <text evidence="4">Bacterial outer membrane biogenesis; LPS core biosynthesis.</text>
</comment>
<dbReference type="Proteomes" id="UP000198896">
    <property type="component" value="Unassembled WGS sequence"/>
</dbReference>
<dbReference type="RefSeq" id="WP_093912380.1">
    <property type="nucleotide sequence ID" value="NZ_FONL01000001.1"/>
</dbReference>
<keyword evidence="7" id="KW-1185">Reference proteome</keyword>
<evidence type="ECO:0000256" key="2">
    <source>
        <dbReference type="PIRSR" id="PIRSR639901-1"/>
    </source>
</evidence>
<dbReference type="InterPro" id="IPR007507">
    <property type="entry name" value="Glycos_transf_N"/>
</dbReference>
<dbReference type="InterPro" id="IPR039901">
    <property type="entry name" value="Kdotransferase"/>
</dbReference>
<comment type="similarity">
    <text evidence="4">Belongs to the glycosyltransferase group 1 family.</text>
</comment>
<name>A0A1I1XDF4_9FIRM</name>
<dbReference type="Pfam" id="PF04413">
    <property type="entry name" value="Glycos_transf_N"/>
    <property type="match status" value="1"/>
</dbReference>
<dbReference type="Gene3D" id="3.40.50.2000">
    <property type="entry name" value="Glycogen Phosphorylase B"/>
    <property type="match status" value="1"/>
</dbReference>
<keyword evidence="4" id="KW-0812">Transmembrane</keyword>
<dbReference type="GO" id="GO:0043842">
    <property type="term" value="F:Kdo transferase activity"/>
    <property type="evidence" value="ECO:0007669"/>
    <property type="project" value="UniProtKB-EC"/>
</dbReference>